<comment type="caution">
    <text evidence="10">The sequence shown here is derived from an EMBL/GenBank/DDBJ whole genome shotgun (WGS) entry which is preliminary data.</text>
</comment>
<dbReference type="InterPro" id="IPR025857">
    <property type="entry name" value="MacB_PCD"/>
</dbReference>
<comment type="similarity">
    <text evidence="6">Belongs to the ABC-4 integral membrane protein family.</text>
</comment>
<accession>A0A267MEZ2</accession>
<keyword evidence="2" id="KW-1003">Cell membrane</keyword>
<dbReference type="GO" id="GO:0051301">
    <property type="term" value="P:cell division"/>
    <property type="evidence" value="ECO:0007669"/>
    <property type="project" value="UniProtKB-KW"/>
</dbReference>
<sequence length="405" mass="43916">MNFLESIKVAIGAIWVNKLRSLLTMLGIIIGISSVITVVTLGEGSQSAIDQEFEKFGAGRAYIGTNWRENPTRKDRLTHSDVEAIKRAFDDKLLAIIPSVSEEGKVKSKSDLISVRLVGAHEDYDKIERNELIKGRYITESDVKSKRSIAIIDEKAALDIFGRTNVLGESINVDMGYTNGSFIIVGLFEEPKSTLGDLGGGNNAYKMYVPISTLEKMIGMGETIWGIELNIKNGINARKATDQMIKLLERRHSNVGDKKYRAYTAEGEMESINKVTGIVRTVVGAIAAISLVVGGIGVMNIMLVSVTERTREIGIRKAIGAKRKDILLQFLVESVIISAIGGIIGTGIGVGISFGIAKFIKIPPSVSPLTIIIAWTFSGGIGIISGIYPANKASKLDPIEALRYE</sequence>
<dbReference type="PANTHER" id="PTHR30572">
    <property type="entry name" value="MEMBRANE COMPONENT OF TRANSPORTER-RELATED"/>
    <property type="match status" value="1"/>
</dbReference>
<keyword evidence="11" id="KW-1185">Reference proteome</keyword>
<dbReference type="GO" id="GO:0005886">
    <property type="term" value="C:plasma membrane"/>
    <property type="evidence" value="ECO:0007669"/>
    <property type="project" value="UniProtKB-SubCell"/>
</dbReference>
<dbReference type="Pfam" id="PF02687">
    <property type="entry name" value="FtsX"/>
    <property type="match status" value="1"/>
</dbReference>
<evidence type="ECO:0000256" key="1">
    <source>
        <dbReference type="ARBA" id="ARBA00004651"/>
    </source>
</evidence>
<reference evidence="10 11" key="1">
    <citation type="submission" date="2017-06" db="EMBL/GenBank/DDBJ databases">
        <title>Draft genome sequence of anaerobic fermentative bacterium Anaeromicrobium sediminis DY2726D isolated from West Pacific Ocean sediments.</title>
        <authorList>
            <person name="Zeng X."/>
        </authorList>
    </citation>
    <scope>NUCLEOTIDE SEQUENCE [LARGE SCALE GENOMIC DNA]</scope>
    <source>
        <strain evidence="10 11">DY2726D</strain>
    </source>
</reference>
<dbReference type="InterPro" id="IPR050250">
    <property type="entry name" value="Macrolide_Exporter_MacB"/>
</dbReference>
<feature type="transmembrane region" description="Helical" evidence="7">
    <location>
        <begin position="21"/>
        <end position="42"/>
    </location>
</feature>
<evidence type="ECO:0000259" key="9">
    <source>
        <dbReference type="Pfam" id="PF12704"/>
    </source>
</evidence>
<evidence type="ECO:0000313" key="10">
    <source>
        <dbReference type="EMBL" id="PAB58154.1"/>
    </source>
</evidence>
<organism evidence="10 11">
    <name type="scientific">Anaeromicrobium sediminis</name>
    <dbReference type="NCBI Taxonomy" id="1478221"/>
    <lineage>
        <taxon>Bacteria</taxon>
        <taxon>Bacillati</taxon>
        <taxon>Bacillota</taxon>
        <taxon>Clostridia</taxon>
        <taxon>Peptostreptococcales</taxon>
        <taxon>Thermotaleaceae</taxon>
        <taxon>Anaeromicrobium</taxon>
    </lineage>
</organism>
<proteinExistence type="inferred from homology"/>
<dbReference type="InterPro" id="IPR003838">
    <property type="entry name" value="ABC3_permease_C"/>
</dbReference>
<dbReference type="EMBL" id="NIBG01000019">
    <property type="protein sequence ID" value="PAB58154.1"/>
    <property type="molecule type" value="Genomic_DNA"/>
</dbReference>
<evidence type="ECO:0000313" key="11">
    <source>
        <dbReference type="Proteomes" id="UP000216024"/>
    </source>
</evidence>
<comment type="subcellular location">
    <subcellularLocation>
        <location evidence="1">Cell membrane</location>
        <topology evidence="1">Multi-pass membrane protein</topology>
    </subcellularLocation>
</comment>
<dbReference type="AlphaFoldDB" id="A0A267MEZ2"/>
<keyword evidence="10" id="KW-0131">Cell cycle</keyword>
<dbReference type="RefSeq" id="WP_095134907.1">
    <property type="nucleotide sequence ID" value="NZ_NIBG01000019.1"/>
</dbReference>
<evidence type="ECO:0000256" key="5">
    <source>
        <dbReference type="ARBA" id="ARBA00023136"/>
    </source>
</evidence>
<feature type="transmembrane region" description="Helical" evidence="7">
    <location>
        <begin position="369"/>
        <end position="388"/>
    </location>
</feature>
<keyword evidence="5 7" id="KW-0472">Membrane</keyword>
<dbReference type="PANTHER" id="PTHR30572:SF4">
    <property type="entry name" value="ABC TRANSPORTER PERMEASE YTRF"/>
    <property type="match status" value="1"/>
</dbReference>
<evidence type="ECO:0000256" key="3">
    <source>
        <dbReference type="ARBA" id="ARBA00022692"/>
    </source>
</evidence>
<evidence type="ECO:0000259" key="8">
    <source>
        <dbReference type="Pfam" id="PF02687"/>
    </source>
</evidence>
<keyword evidence="10" id="KW-0132">Cell division</keyword>
<keyword evidence="4 7" id="KW-1133">Transmembrane helix</keyword>
<feature type="domain" description="MacB-like periplasmic core" evidence="9">
    <location>
        <begin position="21"/>
        <end position="245"/>
    </location>
</feature>
<keyword evidence="3 7" id="KW-0812">Transmembrane</keyword>
<protein>
    <submittedName>
        <fullName evidence="10">Cell division protein FtsX</fullName>
    </submittedName>
</protein>
<feature type="domain" description="ABC3 transporter permease C-terminal" evidence="8">
    <location>
        <begin position="285"/>
        <end position="398"/>
    </location>
</feature>
<feature type="transmembrane region" description="Helical" evidence="7">
    <location>
        <begin position="282"/>
        <end position="306"/>
    </location>
</feature>
<dbReference type="GO" id="GO:0022857">
    <property type="term" value="F:transmembrane transporter activity"/>
    <property type="evidence" value="ECO:0007669"/>
    <property type="project" value="TreeGrafter"/>
</dbReference>
<dbReference type="Pfam" id="PF12704">
    <property type="entry name" value="MacB_PCD"/>
    <property type="match status" value="1"/>
</dbReference>
<evidence type="ECO:0000256" key="4">
    <source>
        <dbReference type="ARBA" id="ARBA00022989"/>
    </source>
</evidence>
<dbReference type="OrthoDB" id="9770036at2"/>
<feature type="transmembrane region" description="Helical" evidence="7">
    <location>
        <begin position="327"/>
        <end position="357"/>
    </location>
</feature>
<name>A0A267MEZ2_9FIRM</name>
<evidence type="ECO:0000256" key="6">
    <source>
        <dbReference type="ARBA" id="ARBA00038076"/>
    </source>
</evidence>
<gene>
    <name evidence="10" type="ORF">CCE28_16910</name>
</gene>
<evidence type="ECO:0000256" key="2">
    <source>
        <dbReference type="ARBA" id="ARBA00022475"/>
    </source>
</evidence>
<dbReference type="Proteomes" id="UP000216024">
    <property type="component" value="Unassembled WGS sequence"/>
</dbReference>
<evidence type="ECO:0000256" key="7">
    <source>
        <dbReference type="SAM" id="Phobius"/>
    </source>
</evidence>